<dbReference type="InterPro" id="IPR004646">
    <property type="entry name" value="Fe-S_hydro-lyase_TtdA-typ_cat"/>
</dbReference>
<dbReference type="EC" id="4.2.1.2" evidence="9"/>
<evidence type="ECO:0000256" key="5">
    <source>
        <dbReference type="ARBA" id="ARBA00023014"/>
    </source>
</evidence>
<dbReference type="Pfam" id="PF05681">
    <property type="entry name" value="Fumerase"/>
    <property type="match status" value="1"/>
</dbReference>
<keyword evidence="5" id="KW-0411">Iron-sulfur</keyword>
<evidence type="ECO:0000256" key="6">
    <source>
        <dbReference type="ARBA" id="ARBA00023239"/>
    </source>
</evidence>
<dbReference type="GO" id="GO:0004333">
    <property type="term" value="F:fumarate hydratase activity"/>
    <property type="evidence" value="ECO:0007669"/>
    <property type="project" value="UniProtKB-EC"/>
</dbReference>
<dbReference type="GO" id="GO:0051539">
    <property type="term" value="F:4 iron, 4 sulfur cluster binding"/>
    <property type="evidence" value="ECO:0007669"/>
    <property type="project" value="UniProtKB-KW"/>
</dbReference>
<dbReference type="RefSeq" id="WP_055244802.1">
    <property type="nucleotide sequence ID" value="NZ_CP071249.1"/>
</dbReference>
<evidence type="ECO:0000256" key="3">
    <source>
        <dbReference type="ARBA" id="ARBA00022723"/>
    </source>
</evidence>
<dbReference type="Proteomes" id="UP001058016">
    <property type="component" value="Chromosome"/>
</dbReference>
<dbReference type="NCBIfam" id="TIGR00722">
    <property type="entry name" value="ttdA_fumA_fumB"/>
    <property type="match status" value="1"/>
</dbReference>
<protein>
    <submittedName>
        <fullName evidence="9">Fumarate hydratase</fullName>
        <ecNumber evidence="9">4.2.1.2</ecNumber>
    </submittedName>
</protein>
<dbReference type="AlphaFoldDB" id="A0A9Q9CMV9"/>
<dbReference type="EMBL" id="CP071250">
    <property type="protein sequence ID" value="UUF09519.1"/>
    <property type="molecule type" value="Genomic_DNA"/>
</dbReference>
<accession>A0A9Q9CMV9</accession>
<dbReference type="PANTHER" id="PTHR30389:SF17">
    <property type="entry name" value="L(+)-TARTRATE DEHYDRATASE SUBUNIT ALPHA-RELATED"/>
    <property type="match status" value="1"/>
</dbReference>
<evidence type="ECO:0000313" key="9">
    <source>
        <dbReference type="EMBL" id="UUF09519.1"/>
    </source>
</evidence>
<comment type="similarity">
    <text evidence="1">Belongs to the class-I fumarase family.</text>
</comment>
<reference evidence="9 10" key="1">
    <citation type="submission" date="2021-03" db="EMBL/GenBank/DDBJ databases">
        <title>Comparative Genomics and Metabolomics in the genus Turicibacter.</title>
        <authorList>
            <person name="Maki J."/>
            <person name="Looft T."/>
        </authorList>
    </citation>
    <scope>NUCLEOTIDE SEQUENCE</scope>
    <source>
        <strain evidence="9">ISU324</strain>
        <strain evidence="8 10">MMM721</strain>
    </source>
</reference>
<evidence type="ECO:0000259" key="7">
    <source>
        <dbReference type="Pfam" id="PF05681"/>
    </source>
</evidence>
<evidence type="ECO:0000313" key="10">
    <source>
        <dbReference type="Proteomes" id="UP001058016"/>
    </source>
</evidence>
<name>A0A9Q9CMV9_9FIRM</name>
<gene>
    <name evidence="8" type="ORF">J0J69_07870</name>
    <name evidence="9" type="ORF">J0J70_06095</name>
</gene>
<evidence type="ECO:0000256" key="2">
    <source>
        <dbReference type="ARBA" id="ARBA00022485"/>
    </source>
</evidence>
<keyword evidence="2" id="KW-0004">4Fe-4S</keyword>
<dbReference type="InterPro" id="IPR051208">
    <property type="entry name" value="Class-I_Fumarase/Tartrate_DH"/>
</dbReference>
<keyword evidence="6 9" id="KW-0456">Lyase</keyword>
<keyword evidence="3" id="KW-0479">Metal-binding</keyword>
<sequence>MRKLEVSSIIPKIESMCIEANYNASSSLMTTLRQAQENESSTLGQTILSQIIKNDEIATNSQVPMCQDTGIVVVFVEIGSSIQLIGNLEEAIHEGIRRGYQNGYLRKSVVAHPLDRINTKDNTPAIIHYQWVEGDELKITIAPKGAGSENVSAVGMLKPSDGYEGVKQFVLDTILKAGGNPCPPIIVGVGVGGNFEKCALLSKQALMRPLEDTSSDEICARLEKELLTEINELNIGPMGFGGSTTALAVKVNAYPCHIASLPVAVNIQCHASRHVTEIF</sequence>
<organism evidence="9 11">
    <name type="scientific">Turicibacter bilis</name>
    <dbReference type="NCBI Taxonomy" id="2735723"/>
    <lineage>
        <taxon>Bacteria</taxon>
        <taxon>Bacillati</taxon>
        <taxon>Bacillota</taxon>
        <taxon>Erysipelotrichia</taxon>
        <taxon>Erysipelotrichales</taxon>
        <taxon>Turicibacteraceae</taxon>
        <taxon>Turicibacter</taxon>
    </lineage>
</organism>
<proteinExistence type="inferred from homology"/>
<evidence type="ECO:0000256" key="4">
    <source>
        <dbReference type="ARBA" id="ARBA00023004"/>
    </source>
</evidence>
<dbReference type="EMBL" id="CP071249">
    <property type="protein sequence ID" value="UUF05033.1"/>
    <property type="molecule type" value="Genomic_DNA"/>
</dbReference>
<dbReference type="PANTHER" id="PTHR30389">
    <property type="entry name" value="FUMARATE HYDRATASE-RELATED"/>
    <property type="match status" value="1"/>
</dbReference>
<evidence type="ECO:0000313" key="11">
    <source>
        <dbReference type="Proteomes" id="UP001058072"/>
    </source>
</evidence>
<dbReference type="NCBIfam" id="NF004885">
    <property type="entry name" value="PRK06246.1"/>
    <property type="match status" value="1"/>
</dbReference>
<dbReference type="Proteomes" id="UP001058072">
    <property type="component" value="Chromosome"/>
</dbReference>
<evidence type="ECO:0000256" key="1">
    <source>
        <dbReference type="ARBA" id="ARBA00008876"/>
    </source>
</evidence>
<keyword evidence="10" id="KW-1185">Reference proteome</keyword>
<keyword evidence="4" id="KW-0408">Iron</keyword>
<dbReference type="GO" id="GO:0046872">
    <property type="term" value="F:metal ion binding"/>
    <property type="evidence" value="ECO:0007669"/>
    <property type="project" value="UniProtKB-KW"/>
</dbReference>
<feature type="domain" description="Fe-S hydro-lyase tartrate dehydratase alpha-type catalytic" evidence="7">
    <location>
        <begin position="12"/>
        <end position="276"/>
    </location>
</feature>
<evidence type="ECO:0000313" key="8">
    <source>
        <dbReference type="EMBL" id="UUF05033.1"/>
    </source>
</evidence>